<protein>
    <submittedName>
        <fullName evidence="5">Enoyl-CoA hydratase/isomerase family protein</fullName>
    </submittedName>
</protein>
<name>A0A7X1KAI1_9SPHN</name>
<dbReference type="InterPro" id="IPR029045">
    <property type="entry name" value="ClpP/crotonase-like_dom_sf"/>
</dbReference>
<sequence>MSELVRLTIENGLAHIVLARVEAHNAMSAEFIEALAATCQTVTADRSVRAALITAEGKHFCVGGDLRAFGLDPDPAAMIEKMANRLHDAIKALAAMDAPLVVGVRGAAAGAGLGLAAAGDLVIAGEGAHFTTAYAAIGLTSDGGASWTLPRVIGLRRAQEMALLNRRLLAAEALDWGLVTRVVPDDAVDAEALALARQLAAGPTRAYAGIRRLLADAHLTGLGDQLDAEARSMGEALRTRDAQGAVLAFLERTAPVFTGE</sequence>
<organism evidence="5 6">
    <name type="scientific">Novosphingobium aerophilum</name>
    <dbReference type="NCBI Taxonomy" id="2839843"/>
    <lineage>
        <taxon>Bacteria</taxon>
        <taxon>Pseudomonadati</taxon>
        <taxon>Pseudomonadota</taxon>
        <taxon>Alphaproteobacteria</taxon>
        <taxon>Sphingomonadales</taxon>
        <taxon>Sphingomonadaceae</taxon>
        <taxon>Novosphingobium</taxon>
    </lineage>
</organism>
<keyword evidence="3" id="KW-0576">Peroxisome</keyword>
<dbReference type="Gene3D" id="3.90.226.10">
    <property type="entry name" value="2-enoyl-CoA Hydratase, Chain A, domain 1"/>
    <property type="match status" value="1"/>
</dbReference>
<accession>A0A7X1KAI1</accession>
<dbReference type="PANTHER" id="PTHR43684">
    <property type="match status" value="1"/>
</dbReference>
<dbReference type="InterPro" id="IPR001753">
    <property type="entry name" value="Enoyl-CoA_hydra/iso"/>
</dbReference>
<evidence type="ECO:0000313" key="5">
    <source>
        <dbReference type="EMBL" id="MBC2650208.1"/>
    </source>
</evidence>
<dbReference type="InterPro" id="IPR051053">
    <property type="entry name" value="ECH/Chromodomain_protein"/>
</dbReference>
<dbReference type="RefSeq" id="WP_185681624.1">
    <property type="nucleotide sequence ID" value="NZ_JACLAU010000001.1"/>
</dbReference>
<dbReference type="PANTHER" id="PTHR43684:SF1">
    <property type="entry name" value="ENOYL-COA DELTA ISOMERASE 2"/>
    <property type="match status" value="1"/>
</dbReference>
<dbReference type="EMBL" id="JACLAU010000001">
    <property type="protein sequence ID" value="MBC2650208.1"/>
    <property type="molecule type" value="Genomic_DNA"/>
</dbReference>
<evidence type="ECO:0000313" key="6">
    <source>
        <dbReference type="Proteomes" id="UP000520156"/>
    </source>
</evidence>
<gene>
    <name evidence="5" type="ORF">H7F49_00650</name>
</gene>
<keyword evidence="4 5" id="KW-0413">Isomerase</keyword>
<comment type="caution">
    <text evidence="5">The sequence shown here is derived from an EMBL/GenBank/DDBJ whole genome shotgun (WGS) entry which is preliminary data.</text>
</comment>
<dbReference type="Proteomes" id="UP000520156">
    <property type="component" value="Unassembled WGS sequence"/>
</dbReference>
<dbReference type="GO" id="GO:0004165">
    <property type="term" value="F:delta(3)-delta(2)-enoyl-CoA isomerase activity"/>
    <property type="evidence" value="ECO:0007669"/>
    <property type="project" value="UniProtKB-ARBA"/>
</dbReference>
<reference evidence="5 6" key="1">
    <citation type="submission" date="2020-08" db="EMBL/GenBank/DDBJ databases">
        <title>The genome sequence of Novosphingobium flavum 4Y4.</title>
        <authorList>
            <person name="Liu Y."/>
        </authorList>
    </citation>
    <scope>NUCLEOTIDE SEQUENCE [LARGE SCALE GENOMIC DNA]</scope>
    <source>
        <strain evidence="5 6">4Y4</strain>
    </source>
</reference>
<dbReference type="Pfam" id="PF00378">
    <property type="entry name" value="ECH_1"/>
    <property type="match status" value="1"/>
</dbReference>
<dbReference type="CDD" id="cd06558">
    <property type="entry name" value="crotonase-like"/>
    <property type="match status" value="1"/>
</dbReference>
<keyword evidence="6" id="KW-1185">Reference proteome</keyword>
<evidence type="ECO:0000256" key="2">
    <source>
        <dbReference type="ARBA" id="ARBA00005254"/>
    </source>
</evidence>
<evidence type="ECO:0000256" key="1">
    <source>
        <dbReference type="ARBA" id="ARBA00004275"/>
    </source>
</evidence>
<proteinExistence type="inferred from homology"/>
<dbReference type="InterPro" id="IPR014748">
    <property type="entry name" value="Enoyl-CoA_hydra_C"/>
</dbReference>
<dbReference type="Gene3D" id="1.10.12.10">
    <property type="entry name" value="Lyase 2-enoyl-coa Hydratase, Chain A, domain 2"/>
    <property type="match status" value="1"/>
</dbReference>
<dbReference type="AlphaFoldDB" id="A0A7X1KAI1"/>
<evidence type="ECO:0000256" key="3">
    <source>
        <dbReference type="ARBA" id="ARBA00023140"/>
    </source>
</evidence>
<evidence type="ECO:0000256" key="4">
    <source>
        <dbReference type="ARBA" id="ARBA00023235"/>
    </source>
</evidence>
<comment type="subcellular location">
    <subcellularLocation>
        <location evidence="1">Peroxisome</location>
    </subcellularLocation>
</comment>
<comment type="similarity">
    <text evidence="2">Belongs to the enoyl-CoA hydratase/isomerase family.</text>
</comment>
<dbReference type="SUPFAM" id="SSF52096">
    <property type="entry name" value="ClpP/crotonase"/>
    <property type="match status" value="1"/>
</dbReference>